<organism evidence="2 3">
    <name type="scientific">Lacticaseibacillus rhamnosus (strain LMS2-1)</name>
    <dbReference type="NCBI Taxonomy" id="525361"/>
    <lineage>
        <taxon>Bacteria</taxon>
        <taxon>Bacillati</taxon>
        <taxon>Bacillota</taxon>
        <taxon>Bacilli</taxon>
        <taxon>Lactobacillales</taxon>
        <taxon>Lactobacillaceae</taxon>
        <taxon>Lacticaseibacillus</taxon>
    </lineage>
</organism>
<dbReference type="EMBL" id="ACIZ01000116">
    <property type="protein sequence ID" value="EEN78931.1"/>
    <property type="molecule type" value="Genomic_DNA"/>
</dbReference>
<proteinExistence type="predicted"/>
<keyword evidence="1" id="KW-1133">Transmembrane helix</keyword>
<dbReference type="Proteomes" id="UP000004525">
    <property type="component" value="Unassembled WGS sequence"/>
</dbReference>
<dbReference type="AlphaFoldDB" id="C2K1A3"/>
<evidence type="ECO:0000256" key="1">
    <source>
        <dbReference type="SAM" id="Phobius"/>
    </source>
</evidence>
<evidence type="ECO:0000313" key="3">
    <source>
        <dbReference type="Proteomes" id="UP000004525"/>
    </source>
</evidence>
<name>C2K1A3_LACRM</name>
<comment type="caution">
    <text evidence="2">The sequence shown here is derived from an EMBL/GenBank/DDBJ whole genome shotgun (WGS) entry which is preliminary data.</text>
</comment>
<evidence type="ECO:0000313" key="2">
    <source>
        <dbReference type="EMBL" id="EEN78931.1"/>
    </source>
</evidence>
<feature type="transmembrane region" description="Helical" evidence="1">
    <location>
        <begin position="12"/>
        <end position="38"/>
    </location>
</feature>
<feature type="transmembrane region" description="Helical" evidence="1">
    <location>
        <begin position="173"/>
        <end position="194"/>
    </location>
</feature>
<protein>
    <submittedName>
        <fullName evidence="2">Uncharacterized protein</fullName>
    </submittedName>
</protein>
<accession>C2K1A3</accession>
<sequence>MKVGGFAMKTGFLKLPLSVQGIVIMVVWSVVSAIYIWYNWPVNKFDFVPAFLPVFPVLISSRSGVVITNWQPCMAIIVGLTSWYLIRQTRMQKTKSPLFIRLIRHLLPVWLFMGTCFLLLNHWVPQMGLARFSDFEQLVLILAIFSWQIGLFGSVPLLWAINPYKHGWSANKWMWLYLLTAIVALYMLSHLKFIFGGHFMSLVASSDGAIWATFPFWLGWAVGMLLIGLIWFLARYQYHNENNTQG</sequence>
<feature type="transmembrane region" description="Helical" evidence="1">
    <location>
        <begin position="140"/>
        <end position="161"/>
    </location>
</feature>
<gene>
    <name evidence="2" type="ORF">HMPREF0539_2938</name>
</gene>
<feature type="transmembrane region" description="Helical" evidence="1">
    <location>
        <begin position="214"/>
        <end position="234"/>
    </location>
</feature>
<feature type="transmembrane region" description="Helical" evidence="1">
    <location>
        <begin position="67"/>
        <end position="86"/>
    </location>
</feature>
<keyword evidence="1" id="KW-0472">Membrane</keyword>
<feature type="transmembrane region" description="Helical" evidence="1">
    <location>
        <begin position="98"/>
        <end position="120"/>
    </location>
</feature>
<keyword evidence="3" id="KW-1185">Reference proteome</keyword>
<reference evidence="2" key="1">
    <citation type="submission" date="2009-01" db="EMBL/GenBank/DDBJ databases">
        <authorList>
            <person name="Qin X."/>
            <person name="Bachman B."/>
            <person name="Battles P."/>
            <person name="Bell A."/>
            <person name="Bess C."/>
            <person name="Bickham C."/>
            <person name="Chaboub L."/>
            <person name="Chen D."/>
            <person name="Coyle M."/>
            <person name="Deiros D.R."/>
            <person name="Dinh H."/>
            <person name="Forbes L."/>
            <person name="Fowler G."/>
            <person name="Francisco L."/>
            <person name="Fu Q."/>
            <person name="Gubbala S."/>
            <person name="Hale W."/>
            <person name="Han Y."/>
            <person name="Hemphill L."/>
            <person name="Highlander S.K."/>
            <person name="Hirani K."/>
            <person name="Hogues M."/>
            <person name="Jackson L."/>
            <person name="Jakkamsetti A."/>
            <person name="Javaid M."/>
            <person name="Jiang H."/>
            <person name="Korchina V."/>
            <person name="Kovar C."/>
            <person name="Lara F."/>
            <person name="Lee S."/>
            <person name="Mata R."/>
            <person name="Mathew T."/>
            <person name="Moen C."/>
            <person name="Morales K."/>
            <person name="Munidasa M."/>
            <person name="Nazareth L."/>
            <person name="Ngo R."/>
            <person name="Nguyen L."/>
            <person name="Okwuonu G."/>
            <person name="Ongeri F."/>
            <person name="Patil S."/>
            <person name="Petrosino J."/>
            <person name="Pham C."/>
            <person name="Pham P."/>
            <person name="Pu L.-L."/>
            <person name="Puazo M."/>
            <person name="Raj R."/>
            <person name="Reid J."/>
            <person name="Rouhana J."/>
            <person name="Saada N."/>
            <person name="Shang Y."/>
            <person name="Simmons D."/>
            <person name="Thornton R."/>
            <person name="Warren J."/>
            <person name="Weissenberger G."/>
            <person name="Zhang J."/>
            <person name="Zhang L."/>
            <person name="Zhou C."/>
            <person name="Zhu D."/>
            <person name="Muzny D."/>
            <person name="Worley K."/>
            <person name="Gibbs R."/>
        </authorList>
    </citation>
    <scope>NUCLEOTIDE SEQUENCE [LARGE SCALE GENOMIC DNA]</scope>
    <source>
        <strain evidence="2">LMS2-1</strain>
    </source>
</reference>
<dbReference type="HOGENOM" id="CLU_098607_0_0_9"/>
<keyword evidence="1" id="KW-0812">Transmembrane</keyword>